<dbReference type="CDD" id="cd04301">
    <property type="entry name" value="NAT_SF"/>
    <property type="match status" value="1"/>
</dbReference>
<sequence length="166" mass="18619">MITFRPLTADEFAAFTDYFIADYAAEIVSNDRISQEDALRQARQTILSSFPDGEKTTGHVILSITDTSKDNAQPVGYLWYKPDLAFRSVFINDFYLFPAFRRQGLGRASMAALEKRLIEQGFTQIRLRVAADNPSARQLYDTAGFQVTGINMNKVLTPVSGKEPLP</sequence>
<dbReference type="GeneID" id="99738298"/>
<dbReference type="SUPFAM" id="SSF55729">
    <property type="entry name" value="Acyl-CoA N-acyltransferases (Nat)"/>
    <property type="match status" value="1"/>
</dbReference>
<dbReference type="Proteomes" id="UP000245981">
    <property type="component" value="Unassembled WGS sequence"/>
</dbReference>
<dbReference type="PANTHER" id="PTHR43420">
    <property type="entry name" value="ACETYLTRANSFERASE"/>
    <property type="match status" value="1"/>
</dbReference>
<dbReference type="OrthoDB" id="1858440at2"/>
<feature type="domain" description="N-acetyltransferase" evidence="3">
    <location>
        <begin position="2"/>
        <end position="166"/>
    </location>
</feature>
<dbReference type="Pfam" id="PF00583">
    <property type="entry name" value="Acetyltransf_1"/>
    <property type="match status" value="1"/>
</dbReference>
<dbReference type="GO" id="GO:0016747">
    <property type="term" value="F:acyltransferase activity, transferring groups other than amino-acyl groups"/>
    <property type="evidence" value="ECO:0007669"/>
    <property type="project" value="InterPro"/>
</dbReference>
<accession>A0A2V2BKX5</accession>
<dbReference type="EMBL" id="QGHF01000002">
    <property type="protein sequence ID" value="PWK99240.1"/>
    <property type="molecule type" value="Genomic_DNA"/>
</dbReference>
<evidence type="ECO:0000256" key="1">
    <source>
        <dbReference type="ARBA" id="ARBA00022679"/>
    </source>
</evidence>
<keyword evidence="1 4" id="KW-0808">Transferase</keyword>
<evidence type="ECO:0000256" key="2">
    <source>
        <dbReference type="ARBA" id="ARBA00023315"/>
    </source>
</evidence>
<comment type="caution">
    <text evidence="4">The sequence shown here is derived from an EMBL/GenBank/DDBJ whole genome shotgun (WGS) entry which is preliminary data.</text>
</comment>
<dbReference type="InterPro" id="IPR016181">
    <property type="entry name" value="Acyl_CoA_acyltransferase"/>
</dbReference>
<proteinExistence type="predicted"/>
<evidence type="ECO:0000313" key="5">
    <source>
        <dbReference type="Proteomes" id="UP000245981"/>
    </source>
</evidence>
<reference evidence="4 5" key="1">
    <citation type="submission" date="2018-05" db="EMBL/GenBank/DDBJ databases">
        <title>Genomic Encyclopedia of Type Strains, Phase IV (KMG-V): Genome sequencing to study the core and pangenomes of soil and plant-associated prokaryotes.</title>
        <authorList>
            <person name="Whitman W."/>
        </authorList>
    </citation>
    <scope>NUCLEOTIDE SEQUENCE [LARGE SCALE GENOMIC DNA]</scope>
    <source>
        <strain evidence="4 5">PNA 200-10</strain>
    </source>
</reference>
<dbReference type="InterPro" id="IPR000182">
    <property type="entry name" value="GNAT_dom"/>
</dbReference>
<protein>
    <submittedName>
        <fullName evidence="4">Acetyltransferase (GNAT) family protein</fullName>
    </submittedName>
</protein>
<dbReference type="InterPro" id="IPR050680">
    <property type="entry name" value="YpeA/RimI_acetyltransf"/>
</dbReference>
<dbReference type="AlphaFoldDB" id="A0A2V2BKX5"/>
<evidence type="ECO:0000313" key="4">
    <source>
        <dbReference type="EMBL" id="PWK99240.1"/>
    </source>
</evidence>
<name>A0A2V2BKX5_9GAMM</name>
<organism evidence="4 5">
    <name type="scientific">Pantoea allii</name>
    <dbReference type="NCBI Taxonomy" id="574096"/>
    <lineage>
        <taxon>Bacteria</taxon>
        <taxon>Pseudomonadati</taxon>
        <taxon>Pseudomonadota</taxon>
        <taxon>Gammaproteobacteria</taxon>
        <taxon>Enterobacterales</taxon>
        <taxon>Erwiniaceae</taxon>
        <taxon>Pantoea</taxon>
    </lineage>
</organism>
<evidence type="ECO:0000259" key="3">
    <source>
        <dbReference type="PROSITE" id="PS51186"/>
    </source>
</evidence>
<dbReference type="PROSITE" id="PS51186">
    <property type="entry name" value="GNAT"/>
    <property type="match status" value="1"/>
</dbReference>
<dbReference type="RefSeq" id="WP_109716551.1">
    <property type="nucleotide sequence ID" value="NZ_CP125958.1"/>
</dbReference>
<keyword evidence="2" id="KW-0012">Acyltransferase</keyword>
<gene>
    <name evidence="4" type="ORF">C7431_10235</name>
</gene>
<dbReference type="Gene3D" id="3.40.630.30">
    <property type="match status" value="1"/>
</dbReference>